<reference evidence="1 2" key="1">
    <citation type="submission" date="2017-11" db="EMBL/GenBank/DDBJ databases">
        <title>De novo assembly and phasing of dikaryotic genomes from two isolates of Puccinia coronata f. sp. avenae, the causal agent of oat crown rust.</title>
        <authorList>
            <person name="Miller M.E."/>
            <person name="Zhang Y."/>
            <person name="Omidvar V."/>
            <person name="Sperschneider J."/>
            <person name="Schwessinger B."/>
            <person name="Raley C."/>
            <person name="Palmer J.M."/>
            <person name="Garnica D."/>
            <person name="Upadhyaya N."/>
            <person name="Rathjen J."/>
            <person name="Taylor J.M."/>
            <person name="Park R.F."/>
            <person name="Dodds P.N."/>
            <person name="Hirsch C.D."/>
            <person name="Kianian S.F."/>
            <person name="Figueroa M."/>
        </authorList>
    </citation>
    <scope>NUCLEOTIDE SEQUENCE [LARGE SCALE GENOMIC DNA]</scope>
    <source>
        <strain evidence="1">12SD80</strain>
    </source>
</reference>
<dbReference type="EMBL" id="PGCI01000636">
    <property type="protein sequence ID" value="PLW23332.1"/>
    <property type="molecule type" value="Genomic_DNA"/>
</dbReference>
<organism evidence="1 2">
    <name type="scientific">Puccinia coronata f. sp. avenae</name>
    <dbReference type="NCBI Taxonomy" id="200324"/>
    <lineage>
        <taxon>Eukaryota</taxon>
        <taxon>Fungi</taxon>
        <taxon>Dikarya</taxon>
        <taxon>Basidiomycota</taxon>
        <taxon>Pucciniomycotina</taxon>
        <taxon>Pucciniomycetes</taxon>
        <taxon>Pucciniales</taxon>
        <taxon>Pucciniaceae</taxon>
        <taxon>Puccinia</taxon>
    </lineage>
</organism>
<sequence>VRLASGSESDASDRPSRAERIRWDATMNGLAAPSLAPVKTYIFSVSTNFPQYIIQRTLLKIDSRIKGVDISTYLDRTPSGPSSAVRTLQHHCYDSFIDRFLLSIAALLSAQT</sequence>
<protein>
    <submittedName>
        <fullName evidence="1">Uncharacterized protein</fullName>
    </submittedName>
</protein>
<feature type="non-terminal residue" evidence="1">
    <location>
        <position position="1"/>
    </location>
</feature>
<dbReference type="Proteomes" id="UP000235392">
    <property type="component" value="Unassembled WGS sequence"/>
</dbReference>
<dbReference type="AlphaFoldDB" id="A0A2N5TCW5"/>
<proteinExistence type="predicted"/>
<evidence type="ECO:0000313" key="1">
    <source>
        <dbReference type="EMBL" id="PLW23332.1"/>
    </source>
</evidence>
<evidence type="ECO:0000313" key="2">
    <source>
        <dbReference type="Proteomes" id="UP000235392"/>
    </source>
</evidence>
<gene>
    <name evidence="1" type="ORF">PCASD_12319</name>
</gene>
<name>A0A2N5TCW5_9BASI</name>
<comment type="caution">
    <text evidence="1">The sequence shown here is derived from an EMBL/GenBank/DDBJ whole genome shotgun (WGS) entry which is preliminary data.</text>
</comment>
<accession>A0A2N5TCW5</accession>